<evidence type="ECO:0000313" key="2">
    <source>
        <dbReference type="Proteomes" id="UP000502260"/>
    </source>
</evidence>
<protein>
    <submittedName>
        <fullName evidence="1">Uncharacterized protein</fullName>
    </submittedName>
</protein>
<dbReference type="EMBL" id="AP022853">
    <property type="protein sequence ID" value="BCB25777.1"/>
    <property type="molecule type" value="Genomic_DNA"/>
</dbReference>
<evidence type="ECO:0000313" key="1">
    <source>
        <dbReference type="EMBL" id="BCB25777.1"/>
    </source>
</evidence>
<keyword evidence="2" id="KW-1185">Reference proteome</keyword>
<sequence>MLNEGAYQDAYDGAVRLSCPFEKAILSRCAGCDQAHGFNIAEREATACKAPVARENCLTLHALLHQNAAFTLKLMHPGEPLPHAKELKIQCGGLLGTQQLFEPETSVVVNIHGLIGEIQRRFGSMQDVPYLEVVKAISAYEARRRR</sequence>
<dbReference type="AlphaFoldDB" id="A0A6F8V9I3"/>
<name>A0A6F8V9I3_9PROT</name>
<organism evidence="1 2">
    <name type="scientific">Sulfurimicrobium lacus</name>
    <dbReference type="NCBI Taxonomy" id="2715678"/>
    <lineage>
        <taxon>Bacteria</taxon>
        <taxon>Pseudomonadati</taxon>
        <taxon>Pseudomonadota</taxon>
        <taxon>Betaproteobacteria</taxon>
        <taxon>Nitrosomonadales</taxon>
        <taxon>Sulfuricellaceae</taxon>
        <taxon>Sulfurimicrobium</taxon>
    </lineage>
</organism>
<proteinExistence type="predicted"/>
<dbReference type="Proteomes" id="UP000502260">
    <property type="component" value="Chromosome"/>
</dbReference>
<reference evidence="2" key="1">
    <citation type="submission" date="2020-03" db="EMBL/GenBank/DDBJ databases">
        <title>Complete genome sequence of sulfur-oxidizing bacterium skT11.</title>
        <authorList>
            <person name="Kanda M."/>
            <person name="Kojima H."/>
            <person name="Fukui M."/>
        </authorList>
    </citation>
    <scope>NUCLEOTIDE SEQUENCE [LARGE SCALE GENOMIC DNA]</scope>
    <source>
        <strain evidence="2">skT11</strain>
    </source>
</reference>
<dbReference type="KEGG" id="slac:SKTS_06630"/>
<gene>
    <name evidence="1" type="ORF">SKTS_06630</name>
</gene>
<accession>A0A6F8V9I3</accession>